<accession>A0ABR6WKX2</accession>
<comment type="caution">
    <text evidence="1">The sequence shown here is derived from an EMBL/GenBank/DDBJ whole genome shotgun (WGS) entry which is preliminary data.</text>
</comment>
<protein>
    <submittedName>
        <fullName evidence="1">DUF3987 domain-containing protein</fullName>
    </submittedName>
</protein>
<evidence type="ECO:0000313" key="2">
    <source>
        <dbReference type="Proteomes" id="UP000653358"/>
    </source>
</evidence>
<evidence type="ECO:0000313" key="1">
    <source>
        <dbReference type="EMBL" id="MBC3797162.1"/>
    </source>
</evidence>
<reference evidence="1 2" key="1">
    <citation type="journal article" date="2020" name="mSystems">
        <title>Defining Genomic and Predicted Metabolic Features of the Acetobacterium Genus.</title>
        <authorList>
            <person name="Ross D.E."/>
            <person name="Marshall C.W."/>
            <person name="Gulliver D."/>
            <person name="May H.D."/>
            <person name="Norman R.S."/>
        </authorList>
    </citation>
    <scope>NUCLEOTIDE SEQUENCE [LARGE SCALE GENOMIC DNA]</scope>
    <source>
        <strain evidence="1 2">DSM 9173</strain>
    </source>
</reference>
<dbReference type="EMBL" id="WJBB01000009">
    <property type="protein sequence ID" value="MBC3797162.1"/>
    <property type="molecule type" value="Genomic_DNA"/>
</dbReference>
<organism evidence="1 2">
    <name type="scientific">Acetobacterium tundrae</name>
    <dbReference type="NCBI Taxonomy" id="132932"/>
    <lineage>
        <taxon>Bacteria</taxon>
        <taxon>Bacillati</taxon>
        <taxon>Bacillota</taxon>
        <taxon>Clostridia</taxon>
        <taxon>Eubacteriales</taxon>
        <taxon>Eubacteriaceae</taxon>
        <taxon>Acetobacterium</taxon>
    </lineage>
</organism>
<keyword evidence="2" id="KW-1185">Reference proteome</keyword>
<dbReference type="InterPro" id="IPR025048">
    <property type="entry name" value="DUF3987"/>
</dbReference>
<name>A0ABR6WKX2_9FIRM</name>
<gene>
    <name evidence="1" type="ORF">GH807_08885</name>
</gene>
<dbReference type="Proteomes" id="UP000653358">
    <property type="component" value="Unassembled WGS sequence"/>
</dbReference>
<dbReference type="RefSeq" id="WP_148602990.1">
    <property type="nucleotide sequence ID" value="NZ_RXYB01000005.1"/>
</dbReference>
<sequence>MNESDIRNLKEIMEKKDHPVELDGQGNDDLTIILHPNFTTDDQEAQEKKAFEWQQPKPLEKERVLPHFPLESLPETIRNYVEAVAESTATAIDMAAVAALAVVASAVQKKYQIRGKPDYFEPLNLYTLIIADPAERKSSVMREMTKYTKEYEREVNQDRREIIDRQTIEINSKLNQISKCEKNGEVGEAIELKKQCRELEDQAIRPLRLIADDITPEALTTLLAENNGALSVMSSEGGFFDTLAGRYSNAICIDTILKAHPGDDINVDRKGRPKEYIRSPALTILLSVQNDVIRGLFDNGTFKGRGLNARFLYSKPISKIGTRSFETKPIPEESKILYKELLYKLHDIPIITGEAPRTITLSPAAYSMLKSYFDLIEPELVGEFEEMRDWAGKLIGATLRIAGILHCMDYEKLINNVPVDIDTMINAINIANYYIEHSRAAYQLMGVDENIQLAKFVLKRLEQKPKEKYKKHDIYLISRNSKINVTADIEQPLSILVEYGYLYEVVQKVVVRPGKKPDLEYKLNPLHFRF</sequence>
<proteinExistence type="predicted"/>
<dbReference type="Pfam" id="PF13148">
    <property type="entry name" value="DUF3987"/>
    <property type="match status" value="1"/>
</dbReference>